<reference evidence="2 3" key="1">
    <citation type="journal article" date="2015" name="Genome Announc.">
        <title>Expanding the biotechnology potential of lactobacilli through comparative genomics of 213 strains and associated genera.</title>
        <authorList>
            <person name="Sun Z."/>
            <person name="Harris H.M."/>
            <person name="McCann A."/>
            <person name="Guo C."/>
            <person name="Argimon S."/>
            <person name="Zhang W."/>
            <person name="Yang X."/>
            <person name="Jeffery I.B."/>
            <person name="Cooney J.C."/>
            <person name="Kagawa T.F."/>
            <person name="Liu W."/>
            <person name="Song Y."/>
            <person name="Salvetti E."/>
            <person name="Wrobel A."/>
            <person name="Rasinkangas P."/>
            <person name="Parkhill J."/>
            <person name="Rea M.C."/>
            <person name="O'Sullivan O."/>
            <person name="Ritari J."/>
            <person name="Douillard F.P."/>
            <person name="Paul Ross R."/>
            <person name="Yang R."/>
            <person name="Briner A.E."/>
            <person name="Felis G.E."/>
            <person name="de Vos W.M."/>
            <person name="Barrangou R."/>
            <person name="Klaenhammer T.R."/>
            <person name="Caufield P.W."/>
            <person name="Cui Y."/>
            <person name="Zhang H."/>
            <person name="O'Toole P.W."/>
        </authorList>
    </citation>
    <scope>NUCLEOTIDE SEQUENCE [LARGE SCALE GENOMIC DNA]</scope>
    <source>
        <strain evidence="2 3">DSM 19906</strain>
    </source>
</reference>
<evidence type="ECO:0000313" key="3">
    <source>
        <dbReference type="Proteomes" id="UP000051439"/>
    </source>
</evidence>
<evidence type="ECO:0000313" key="2">
    <source>
        <dbReference type="EMBL" id="KRL21890.1"/>
    </source>
</evidence>
<dbReference type="Proteomes" id="UP000051439">
    <property type="component" value="Unassembled WGS sequence"/>
</dbReference>
<gene>
    <name evidence="2" type="ORF">FC98_GL000446</name>
</gene>
<name>A0A0R1NW11_9LACO</name>
<dbReference type="Pfam" id="PF09954">
    <property type="entry name" value="DUF2188"/>
    <property type="match status" value="1"/>
</dbReference>
<feature type="compositionally biased region" description="Basic and acidic residues" evidence="1">
    <location>
        <begin position="29"/>
        <end position="73"/>
    </location>
</feature>
<sequence length="73" mass="7945">MADQHVVPDGKGGWNVKGAGNSRATANFDNKKEAEKVARKIADNQHSELVVHNRDGKISRKDSHGHDPHPPEG</sequence>
<comment type="caution">
    <text evidence="2">The sequence shown here is derived from an EMBL/GenBank/DDBJ whole genome shotgun (WGS) entry which is preliminary data.</text>
</comment>
<evidence type="ECO:0008006" key="4">
    <source>
        <dbReference type="Google" id="ProtNLM"/>
    </source>
</evidence>
<dbReference type="EMBL" id="AZEB01000011">
    <property type="protein sequence ID" value="KRL21890.1"/>
    <property type="molecule type" value="Genomic_DNA"/>
</dbReference>
<dbReference type="PATRIC" id="fig|1423766.4.peg.456"/>
<feature type="region of interest" description="Disordered" evidence="1">
    <location>
        <begin position="1"/>
        <end position="73"/>
    </location>
</feature>
<keyword evidence="3" id="KW-1185">Reference proteome</keyword>
<proteinExistence type="predicted"/>
<evidence type="ECO:0000256" key="1">
    <source>
        <dbReference type="SAM" id="MobiDB-lite"/>
    </source>
</evidence>
<accession>A0A0R1NW11</accession>
<organism evidence="2 3">
    <name type="scientific">Lentilactobacillus kisonensis DSM 19906 = JCM 15041</name>
    <dbReference type="NCBI Taxonomy" id="1423766"/>
    <lineage>
        <taxon>Bacteria</taxon>
        <taxon>Bacillati</taxon>
        <taxon>Bacillota</taxon>
        <taxon>Bacilli</taxon>
        <taxon>Lactobacillales</taxon>
        <taxon>Lactobacillaceae</taxon>
        <taxon>Lentilactobacillus</taxon>
    </lineage>
</organism>
<dbReference type="AlphaFoldDB" id="A0A0R1NW11"/>
<dbReference type="InterPro" id="IPR018691">
    <property type="entry name" value="DUF2188"/>
</dbReference>
<protein>
    <recommendedName>
        <fullName evidence="4">DUF2188 domain-containing protein</fullName>
    </recommendedName>
</protein>
<dbReference type="RefSeq" id="WP_054655268.1">
    <property type="nucleotide sequence ID" value="NZ_AZEB01000011.1"/>
</dbReference>